<dbReference type="Gene3D" id="3.40.50.300">
    <property type="entry name" value="P-loop containing nucleotide triphosphate hydrolases"/>
    <property type="match status" value="1"/>
</dbReference>
<dbReference type="OrthoDB" id="422637at2759"/>
<evidence type="ECO:0000256" key="2">
    <source>
        <dbReference type="ARBA" id="ARBA00022448"/>
    </source>
</evidence>
<evidence type="ECO:0000256" key="1">
    <source>
        <dbReference type="ARBA" id="ARBA00008575"/>
    </source>
</evidence>
<keyword evidence="2" id="KW-0813">Transport</keyword>
<evidence type="ECO:0000313" key="8">
    <source>
        <dbReference type="Proteomes" id="UP000654075"/>
    </source>
</evidence>
<dbReference type="EMBL" id="CAJNNV010004998">
    <property type="protein sequence ID" value="CAE8591507.1"/>
    <property type="molecule type" value="Genomic_DNA"/>
</dbReference>
<evidence type="ECO:0000259" key="6">
    <source>
        <dbReference type="PROSITE" id="PS50893"/>
    </source>
</evidence>
<keyword evidence="5" id="KW-0472">Membrane</keyword>
<keyword evidence="3" id="KW-0812">Transmembrane</keyword>
<dbReference type="OMA" id="DIHNISY"/>
<feature type="domain" description="ABC transporter" evidence="6">
    <location>
        <begin position="72"/>
        <end position="306"/>
    </location>
</feature>
<evidence type="ECO:0000313" key="7">
    <source>
        <dbReference type="EMBL" id="CAE8591507.1"/>
    </source>
</evidence>
<dbReference type="Proteomes" id="UP000654075">
    <property type="component" value="Unassembled WGS sequence"/>
</dbReference>
<dbReference type="GO" id="GO:0006635">
    <property type="term" value="P:fatty acid beta-oxidation"/>
    <property type="evidence" value="ECO:0007669"/>
    <property type="project" value="TreeGrafter"/>
</dbReference>
<dbReference type="SUPFAM" id="SSF52540">
    <property type="entry name" value="P-loop containing nucleoside triphosphate hydrolases"/>
    <property type="match status" value="1"/>
</dbReference>
<keyword evidence="8" id="KW-1185">Reference proteome</keyword>
<accession>A0A813DYM5</accession>
<dbReference type="PANTHER" id="PTHR11384">
    <property type="entry name" value="ATP-BINDING CASSETTE, SUB-FAMILY D MEMBER"/>
    <property type="match status" value="1"/>
</dbReference>
<dbReference type="InterPro" id="IPR003439">
    <property type="entry name" value="ABC_transporter-like_ATP-bd"/>
</dbReference>
<comment type="caution">
    <text evidence="7">The sequence shown here is derived from an EMBL/GenBank/DDBJ whole genome shotgun (WGS) entry which is preliminary data.</text>
</comment>
<sequence length="338" mass="38328">YFTSTWRNMESMATAIQDLFELTNRIGRLSGFAARVRKLMAGLEVRPPVLQQQIQAAMKGPNPPIYKDGEVLQFDHVSVYKPDGTLLVKDLNFTVQRGQRVLVTGGNGCGKSSLFRVIRKLWPLVEGTITMPAQKEIHFLTQVNFVPVGTLRDLVIYPQSEAEMLASGRTDEDVRACLRWAHCSPTILQDGRAQLEFTDGGVIVRPKLTDVRDWQKDLSPGQKQRLAFARLFFHRPSFVILDECTNGVSPDVEHDLYDRCTKMQMAVFSISHKIELKLFHDRELHYNGDVQGSWTLTPCSETLNKVTRSSSTVKLPEMNGLGKTESKITYERHIWFAS</sequence>
<dbReference type="InterPro" id="IPR017871">
    <property type="entry name" value="ABC_transporter-like_CS"/>
</dbReference>
<proteinExistence type="inferred from homology"/>
<feature type="non-terminal residue" evidence="7">
    <location>
        <position position="1"/>
    </location>
</feature>
<evidence type="ECO:0000256" key="4">
    <source>
        <dbReference type="ARBA" id="ARBA00022989"/>
    </source>
</evidence>
<gene>
    <name evidence="7" type="ORF">PGLA1383_LOCUS10177</name>
</gene>
<evidence type="ECO:0000256" key="5">
    <source>
        <dbReference type="ARBA" id="ARBA00023136"/>
    </source>
</evidence>
<dbReference type="GO" id="GO:0005324">
    <property type="term" value="F:long-chain fatty acid transmembrane transporter activity"/>
    <property type="evidence" value="ECO:0007669"/>
    <property type="project" value="TreeGrafter"/>
</dbReference>
<dbReference type="GO" id="GO:0005778">
    <property type="term" value="C:peroxisomal membrane"/>
    <property type="evidence" value="ECO:0007669"/>
    <property type="project" value="TreeGrafter"/>
</dbReference>
<reference evidence="7" key="1">
    <citation type="submission" date="2021-02" db="EMBL/GenBank/DDBJ databases">
        <authorList>
            <person name="Dougan E. K."/>
            <person name="Rhodes N."/>
            <person name="Thang M."/>
            <person name="Chan C."/>
        </authorList>
    </citation>
    <scope>NUCLEOTIDE SEQUENCE</scope>
</reference>
<dbReference type="AlphaFoldDB" id="A0A813DYM5"/>
<dbReference type="GO" id="GO:0042760">
    <property type="term" value="P:very long-chain fatty acid catabolic process"/>
    <property type="evidence" value="ECO:0007669"/>
    <property type="project" value="TreeGrafter"/>
</dbReference>
<name>A0A813DYM5_POLGL</name>
<protein>
    <recommendedName>
        <fullName evidence="6">ABC transporter domain-containing protein</fullName>
    </recommendedName>
</protein>
<dbReference type="InterPro" id="IPR027417">
    <property type="entry name" value="P-loop_NTPase"/>
</dbReference>
<evidence type="ECO:0000256" key="3">
    <source>
        <dbReference type="ARBA" id="ARBA00022692"/>
    </source>
</evidence>
<dbReference type="InterPro" id="IPR050835">
    <property type="entry name" value="ABC_transporter_sub-D"/>
</dbReference>
<organism evidence="7 8">
    <name type="scientific">Polarella glacialis</name>
    <name type="common">Dinoflagellate</name>
    <dbReference type="NCBI Taxonomy" id="89957"/>
    <lineage>
        <taxon>Eukaryota</taxon>
        <taxon>Sar</taxon>
        <taxon>Alveolata</taxon>
        <taxon>Dinophyceae</taxon>
        <taxon>Suessiales</taxon>
        <taxon>Suessiaceae</taxon>
        <taxon>Polarella</taxon>
    </lineage>
</organism>
<comment type="similarity">
    <text evidence="1">Belongs to the ABC transporter superfamily. ABCD family. Peroxisomal fatty acyl CoA transporter (TC 3.A.1.203) subfamily.</text>
</comment>
<dbReference type="GO" id="GO:0015910">
    <property type="term" value="P:long-chain fatty acid import into peroxisome"/>
    <property type="evidence" value="ECO:0007669"/>
    <property type="project" value="TreeGrafter"/>
</dbReference>
<dbReference type="GO" id="GO:0016887">
    <property type="term" value="F:ATP hydrolysis activity"/>
    <property type="evidence" value="ECO:0007669"/>
    <property type="project" value="InterPro"/>
</dbReference>
<dbReference type="PROSITE" id="PS00211">
    <property type="entry name" value="ABC_TRANSPORTER_1"/>
    <property type="match status" value="1"/>
</dbReference>
<dbReference type="GO" id="GO:0007031">
    <property type="term" value="P:peroxisome organization"/>
    <property type="evidence" value="ECO:0007669"/>
    <property type="project" value="TreeGrafter"/>
</dbReference>
<dbReference type="CDD" id="cd03223">
    <property type="entry name" value="ABCD_peroxisomal_ALDP"/>
    <property type="match status" value="1"/>
</dbReference>
<dbReference type="GO" id="GO:0005524">
    <property type="term" value="F:ATP binding"/>
    <property type="evidence" value="ECO:0007669"/>
    <property type="project" value="InterPro"/>
</dbReference>
<dbReference type="PROSITE" id="PS50893">
    <property type="entry name" value="ABC_TRANSPORTER_2"/>
    <property type="match status" value="1"/>
</dbReference>
<dbReference type="Pfam" id="PF00005">
    <property type="entry name" value="ABC_tran"/>
    <property type="match status" value="1"/>
</dbReference>
<dbReference type="GO" id="GO:0042626">
    <property type="term" value="F:ATPase-coupled transmembrane transporter activity"/>
    <property type="evidence" value="ECO:0007669"/>
    <property type="project" value="TreeGrafter"/>
</dbReference>
<keyword evidence="4" id="KW-1133">Transmembrane helix</keyword>
<dbReference type="PANTHER" id="PTHR11384:SF59">
    <property type="entry name" value="LYSOSOMAL COBALAMIN TRANSPORTER ABCD4"/>
    <property type="match status" value="1"/>
</dbReference>